<proteinExistence type="predicted"/>
<feature type="transmembrane region" description="Helical" evidence="6">
    <location>
        <begin position="222"/>
        <end position="240"/>
    </location>
</feature>
<protein>
    <submittedName>
        <fullName evidence="8">DNA uptake/competence protein ComA</fullName>
    </submittedName>
</protein>
<dbReference type="NCBIfam" id="TIGR00360">
    <property type="entry name" value="ComEC_N-term"/>
    <property type="match status" value="1"/>
</dbReference>
<dbReference type="CDD" id="cd07731">
    <property type="entry name" value="ComA-like_MBL-fold"/>
    <property type="match status" value="1"/>
</dbReference>
<keyword evidence="2" id="KW-1003">Cell membrane</keyword>
<dbReference type="InterPro" id="IPR036866">
    <property type="entry name" value="RibonucZ/Hydroxyglut_hydro"/>
</dbReference>
<gene>
    <name evidence="8" type="ORF">Lnau_0991</name>
</gene>
<dbReference type="OrthoDB" id="9761531at2"/>
<feature type="transmembrane region" description="Helical" evidence="6">
    <location>
        <begin position="36"/>
        <end position="55"/>
    </location>
</feature>
<dbReference type="SUPFAM" id="SSF56281">
    <property type="entry name" value="Metallo-hydrolase/oxidoreductase"/>
    <property type="match status" value="1"/>
</dbReference>
<evidence type="ECO:0000256" key="1">
    <source>
        <dbReference type="ARBA" id="ARBA00004651"/>
    </source>
</evidence>
<feature type="transmembrane region" description="Helical" evidence="6">
    <location>
        <begin position="7"/>
        <end position="30"/>
    </location>
</feature>
<sequence length="735" mass="82566">MEILCFFAGMAFVYTKSFYPLIMLAISLFLRPRYSTPLAFLLALFWGAMHLWWVADRGMPEVPVIPKGKLKGTITSLPVSNFKKTQFEFSANQLDGKKVNAVILMSCYQHCPAFKVGQTWSFEAKLKKPENLANPGHFDFVGGLSARHIHWTGYIKHHLKLYPLISKPQPLLIFREKLASTFAQAVPDPPVLGILQALTLGLTTHIDKLHWDLFRRTGTTHLMVISGSHIGLIVGFSYWLMRWLWSRSSRLSLFCPAAKIATAAGLFMGFVYALLAGFAPPSQRSLLACFFLLLRNFLNCRFSVWQAWRYGLLAVLVYEPHAVLLPGFYLSFVAVAILILINQRVSGNKLKKAISIQLACLIGLMPLSLYWFSYGAVNGLLANLLAIPWVGLIIVPLALISLFLLHCFNLHFLVFPLKKATEGLLCFLQWVDSFSALNLDFSYTELLPPLALMLLMLIILFLPIKAIFPALIVLFFSSLFPGHLKIKSGEVKIDILDVGQGLAVVVNTANHRLIYDTGMKFYQGGDMGKLAIIPYLNTLGINKIDKVIISHPDLDHRGGLASLEEKFPIADLLVDKVSFYHRGKPCHRYPAWQWDQVSFRFLAISKQFRNKNNSSCVLQIENAAGKVLLTGDIEKLAEDYLIDTYGNQLRSAVLLVPHHGSKTSSSPAFIEQVAPHYAVISSGFDNRYHFPHQQTLSTFKRQKIAVYNTAECGMVSVKFGRINNEISTSCYKKTK</sequence>
<dbReference type="PANTHER" id="PTHR30619">
    <property type="entry name" value="DNA INTERNALIZATION/COMPETENCE PROTEIN COMEC/REC2"/>
    <property type="match status" value="1"/>
</dbReference>
<evidence type="ECO:0000256" key="2">
    <source>
        <dbReference type="ARBA" id="ARBA00022475"/>
    </source>
</evidence>
<dbReference type="SMART" id="SM00849">
    <property type="entry name" value="Lactamase_B"/>
    <property type="match status" value="1"/>
</dbReference>
<evidence type="ECO:0000256" key="3">
    <source>
        <dbReference type="ARBA" id="ARBA00022692"/>
    </source>
</evidence>
<dbReference type="Pfam" id="PF13567">
    <property type="entry name" value="DUF4131"/>
    <property type="match status" value="1"/>
</dbReference>
<dbReference type="InterPro" id="IPR035681">
    <property type="entry name" value="ComA-like_MBL"/>
</dbReference>
<feature type="transmembrane region" description="Helical" evidence="6">
    <location>
        <begin position="320"/>
        <end position="341"/>
    </location>
</feature>
<feature type="transmembrane region" description="Helical" evidence="6">
    <location>
        <begin position="384"/>
        <end position="405"/>
    </location>
</feature>
<evidence type="ECO:0000256" key="5">
    <source>
        <dbReference type="ARBA" id="ARBA00023136"/>
    </source>
</evidence>
<keyword evidence="5 6" id="KW-0472">Membrane</keyword>
<dbReference type="PANTHER" id="PTHR30619:SF1">
    <property type="entry name" value="RECOMBINATION PROTEIN 2"/>
    <property type="match status" value="1"/>
</dbReference>
<dbReference type="AlphaFoldDB" id="A0A0W0WUK2"/>
<evidence type="ECO:0000256" key="4">
    <source>
        <dbReference type="ARBA" id="ARBA00022989"/>
    </source>
</evidence>
<feature type="domain" description="Metallo-beta-lactamase" evidence="7">
    <location>
        <begin position="500"/>
        <end position="684"/>
    </location>
</feature>
<dbReference type="Pfam" id="PF00753">
    <property type="entry name" value="Lactamase_B"/>
    <property type="match status" value="1"/>
</dbReference>
<keyword evidence="4 6" id="KW-1133">Transmembrane helix</keyword>
<dbReference type="GO" id="GO:0005886">
    <property type="term" value="C:plasma membrane"/>
    <property type="evidence" value="ECO:0007669"/>
    <property type="project" value="UniProtKB-SubCell"/>
</dbReference>
<dbReference type="InterPro" id="IPR004477">
    <property type="entry name" value="ComEC_N"/>
</dbReference>
<feature type="transmembrane region" description="Helical" evidence="6">
    <location>
        <begin position="260"/>
        <end position="279"/>
    </location>
</feature>
<keyword evidence="9" id="KW-1185">Reference proteome</keyword>
<keyword evidence="3 6" id="KW-0812">Transmembrane</keyword>
<dbReference type="GO" id="GO:0030420">
    <property type="term" value="P:establishment of competence for transformation"/>
    <property type="evidence" value="ECO:0007669"/>
    <property type="project" value="InterPro"/>
</dbReference>
<feature type="transmembrane region" description="Helical" evidence="6">
    <location>
        <begin position="451"/>
        <end position="476"/>
    </location>
</feature>
<dbReference type="STRING" id="45070.Lnau_0991"/>
<evidence type="ECO:0000313" key="8">
    <source>
        <dbReference type="EMBL" id="KTD36007.1"/>
    </source>
</evidence>
<dbReference type="Proteomes" id="UP000054725">
    <property type="component" value="Unassembled WGS sequence"/>
</dbReference>
<dbReference type="NCBIfam" id="TIGR00361">
    <property type="entry name" value="ComEC_Rec2"/>
    <property type="match status" value="1"/>
</dbReference>
<dbReference type="PATRIC" id="fig|45070.6.peg.1048"/>
<dbReference type="InterPro" id="IPR025405">
    <property type="entry name" value="DUF4131"/>
</dbReference>
<organism evidence="8 9">
    <name type="scientific">Legionella nautarum</name>
    <dbReference type="NCBI Taxonomy" id="45070"/>
    <lineage>
        <taxon>Bacteria</taxon>
        <taxon>Pseudomonadati</taxon>
        <taxon>Pseudomonadota</taxon>
        <taxon>Gammaproteobacteria</taxon>
        <taxon>Legionellales</taxon>
        <taxon>Legionellaceae</taxon>
        <taxon>Legionella</taxon>
    </lineage>
</organism>
<dbReference type="InterPro" id="IPR004797">
    <property type="entry name" value="Competence_ComEC/Rec2"/>
</dbReference>
<dbReference type="InterPro" id="IPR052159">
    <property type="entry name" value="Competence_DNA_uptake"/>
</dbReference>
<dbReference type="InterPro" id="IPR001279">
    <property type="entry name" value="Metallo-B-lactamas"/>
</dbReference>
<dbReference type="Pfam" id="PF03772">
    <property type="entry name" value="Competence"/>
    <property type="match status" value="1"/>
</dbReference>
<dbReference type="Gene3D" id="3.60.15.10">
    <property type="entry name" value="Ribonuclease Z/Hydroxyacylglutathione hydrolase-like"/>
    <property type="match status" value="1"/>
</dbReference>
<feature type="transmembrane region" description="Helical" evidence="6">
    <location>
        <begin position="353"/>
        <end position="372"/>
    </location>
</feature>
<dbReference type="EMBL" id="LNYO01000013">
    <property type="protein sequence ID" value="KTD36007.1"/>
    <property type="molecule type" value="Genomic_DNA"/>
</dbReference>
<name>A0A0W0WUK2_9GAMM</name>
<dbReference type="RefSeq" id="WP_065240246.1">
    <property type="nucleotide sequence ID" value="NZ_CAAAIF010000001.1"/>
</dbReference>
<comment type="subcellular location">
    <subcellularLocation>
        <location evidence="1">Cell membrane</location>
        <topology evidence="1">Multi-pass membrane protein</topology>
    </subcellularLocation>
</comment>
<evidence type="ECO:0000256" key="6">
    <source>
        <dbReference type="SAM" id="Phobius"/>
    </source>
</evidence>
<accession>A0A0W0WUK2</accession>
<evidence type="ECO:0000259" key="7">
    <source>
        <dbReference type="SMART" id="SM00849"/>
    </source>
</evidence>
<reference evidence="8 9" key="1">
    <citation type="submission" date="2015-11" db="EMBL/GenBank/DDBJ databases">
        <title>Genomic analysis of 38 Legionella species identifies large and diverse effector repertoires.</title>
        <authorList>
            <person name="Burstein D."/>
            <person name="Amaro F."/>
            <person name="Zusman T."/>
            <person name="Lifshitz Z."/>
            <person name="Cohen O."/>
            <person name="Gilbert J.A."/>
            <person name="Pupko T."/>
            <person name="Shuman H.A."/>
            <person name="Segal G."/>
        </authorList>
    </citation>
    <scope>NUCLEOTIDE SEQUENCE [LARGE SCALE GENOMIC DNA]</scope>
    <source>
        <strain evidence="8 9">ATCC 49506</strain>
    </source>
</reference>
<feature type="transmembrane region" description="Helical" evidence="6">
    <location>
        <begin position="286"/>
        <end position="308"/>
    </location>
</feature>
<comment type="caution">
    <text evidence="8">The sequence shown here is derived from an EMBL/GenBank/DDBJ whole genome shotgun (WGS) entry which is preliminary data.</text>
</comment>
<evidence type="ECO:0000313" key="9">
    <source>
        <dbReference type="Proteomes" id="UP000054725"/>
    </source>
</evidence>